<proteinExistence type="predicted"/>
<dbReference type="Gene3D" id="1.10.533.10">
    <property type="entry name" value="Death Domain, Fas"/>
    <property type="match status" value="1"/>
</dbReference>
<dbReference type="AlphaFoldDB" id="A0A1X7SKN5"/>
<evidence type="ECO:0000259" key="1">
    <source>
        <dbReference type="PROSITE" id="PS50017"/>
    </source>
</evidence>
<sequence length="223" mass="25100">MERRPTVLELVDFLRTLTKWTNFAQNLPGIEEHHIDKIKAENKDDIDEQKRVLFNKWLAIYHKATFRDVISALEKSQNGDLAGSISEKLKREGEGASRGMTISTSNVSKLNETIKGVLDSKFAVLKSATKNSIKSIVPELFSSGIISEEVREKADFGMIVGDFKSNLDLKESRREVEVLCCKFLNGLACQGGPTRAAADSLCGEWKKSIKEKHDIDFNLDQYF</sequence>
<dbReference type="InterPro" id="IPR011029">
    <property type="entry name" value="DEATH-like_dom_sf"/>
</dbReference>
<dbReference type="EnsemblMetazoa" id="Aqu2.1.02700_001">
    <property type="protein sequence ID" value="Aqu2.1.02700_001"/>
    <property type="gene ID" value="Aqu2.1.02700"/>
</dbReference>
<dbReference type="SUPFAM" id="SSF47986">
    <property type="entry name" value="DEATH domain"/>
    <property type="match status" value="1"/>
</dbReference>
<dbReference type="InParanoid" id="A0A1X7SKN5"/>
<dbReference type="GO" id="GO:0007165">
    <property type="term" value="P:signal transduction"/>
    <property type="evidence" value="ECO:0007669"/>
    <property type="project" value="InterPro"/>
</dbReference>
<reference evidence="2" key="1">
    <citation type="submission" date="2017-05" db="UniProtKB">
        <authorList>
            <consortium name="EnsemblMetazoa"/>
        </authorList>
    </citation>
    <scope>IDENTIFICATION</scope>
</reference>
<evidence type="ECO:0000313" key="2">
    <source>
        <dbReference type="EnsemblMetazoa" id="Aqu2.1.02700_001"/>
    </source>
</evidence>
<name>A0A1X7SKN5_AMPQE</name>
<dbReference type="PROSITE" id="PS50017">
    <property type="entry name" value="DEATH_DOMAIN"/>
    <property type="match status" value="1"/>
</dbReference>
<organism evidence="2">
    <name type="scientific">Amphimedon queenslandica</name>
    <name type="common">Sponge</name>
    <dbReference type="NCBI Taxonomy" id="400682"/>
    <lineage>
        <taxon>Eukaryota</taxon>
        <taxon>Metazoa</taxon>
        <taxon>Porifera</taxon>
        <taxon>Demospongiae</taxon>
        <taxon>Heteroscleromorpha</taxon>
        <taxon>Haplosclerida</taxon>
        <taxon>Niphatidae</taxon>
        <taxon>Amphimedon</taxon>
    </lineage>
</organism>
<protein>
    <recommendedName>
        <fullName evidence="1">Death domain-containing protein</fullName>
    </recommendedName>
</protein>
<dbReference type="Pfam" id="PF00531">
    <property type="entry name" value="Death"/>
    <property type="match status" value="1"/>
</dbReference>
<feature type="domain" description="Death" evidence="1">
    <location>
        <begin position="29"/>
        <end position="89"/>
    </location>
</feature>
<dbReference type="InterPro" id="IPR000488">
    <property type="entry name" value="Death_dom"/>
</dbReference>
<dbReference type="CDD" id="cd01670">
    <property type="entry name" value="Death"/>
    <property type="match status" value="1"/>
</dbReference>
<accession>A0A1X7SKN5</accession>